<reference evidence="5" key="1">
    <citation type="submission" date="2017-02" db="UniProtKB">
        <authorList>
            <consortium name="WormBaseParasite"/>
        </authorList>
    </citation>
    <scope>IDENTIFICATION</scope>
</reference>
<dbReference type="AlphaFoldDB" id="A0A0R3W1B4"/>
<evidence type="ECO:0000313" key="5">
    <source>
        <dbReference type="WBParaSite" id="TASK_0000351201-mRNA-1"/>
    </source>
</evidence>
<evidence type="ECO:0000259" key="2">
    <source>
        <dbReference type="PROSITE" id="PS50097"/>
    </source>
</evidence>
<evidence type="ECO:0000313" key="4">
    <source>
        <dbReference type="Proteomes" id="UP000282613"/>
    </source>
</evidence>
<feature type="domain" description="BTB" evidence="2">
    <location>
        <begin position="95"/>
        <end position="160"/>
    </location>
</feature>
<name>A0A0R3W1B4_TAEAS</name>
<dbReference type="SUPFAM" id="SSF54695">
    <property type="entry name" value="POZ domain"/>
    <property type="match status" value="1"/>
</dbReference>
<accession>A0A0R3W1B4</accession>
<keyword evidence="1" id="KW-0812">Transmembrane</keyword>
<dbReference type="Pfam" id="PF00651">
    <property type="entry name" value="BTB"/>
    <property type="match status" value="1"/>
</dbReference>
<dbReference type="OrthoDB" id="6418787at2759"/>
<dbReference type="InterPro" id="IPR000210">
    <property type="entry name" value="BTB/POZ_dom"/>
</dbReference>
<reference evidence="3 4" key="2">
    <citation type="submission" date="2018-11" db="EMBL/GenBank/DDBJ databases">
        <authorList>
            <consortium name="Pathogen Informatics"/>
        </authorList>
    </citation>
    <scope>NUCLEOTIDE SEQUENCE [LARGE SCALE GENOMIC DNA]</scope>
</reference>
<keyword evidence="4" id="KW-1185">Reference proteome</keyword>
<dbReference type="WBParaSite" id="TASK_0000351201-mRNA-1">
    <property type="protein sequence ID" value="TASK_0000351201-mRNA-1"/>
    <property type="gene ID" value="TASK_0000351201"/>
</dbReference>
<keyword evidence="1" id="KW-1133">Transmembrane helix</keyword>
<evidence type="ECO:0000256" key="1">
    <source>
        <dbReference type="SAM" id="Phobius"/>
    </source>
</evidence>
<dbReference type="Gene3D" id="3.30.710.10">
    <property type="entry name" value="Potassium Channel Kv1.1, Chain A"/>
    <property type="match status" value="1"/>
</dbReference>
<sequence>SLNAHCIYVYSFIPTLLVLTVKSVAAIFYYNSLVKYSDDNVDFNPRRRFRVFREQGKLIDLRITRQMETVTHLDENADFIPIRKFRVLREQGKLIDLRITTKDGECVEAHQLVLVAKFPLMLRILTSKEDEMATQWKQFPTDIVEAIINYAYTGRLIISTGNAVQLCQLAYILGSEKIVSCSQCTKSGDEVKQEGGQADDLACLQMSAIEQADCVSLHALTLKVV</sequence>
<evidence type="ECO:0000313" key="3">
    <source>
        <dbReference type="EMBL" id="VDK31931.1"/>
    </source>
</evidence>
<gene>
    <name evidence="3" type="ORF">TASK_LOCUS3513</name>
</gene>
<organism evidence="5">
    <name type="scientific">Taenia asiatica</name>
    <name type="common">Asian tapeworm</name>
    <dbReference type="NCBI Taxonomy" id="60517"/>
    <lineage>
        <taxon>Eukaryota</taxon>
        <taxon>Metazoa</taxon>
        <taxon>Spiralia</taxon>
        <taxon>Lophotrochozoa</taxon>
        <taxon>Platyhelminthes</taxon>
        <taxon>Cestoda</taxon>
        <taxon>Eucestoda</taxon>
        <taxon>Cyclophyllidea</taxon>
        <taxon>Taeniidae</taxon>
        <taxon>Taenia</taxon>
    </lineage>
</organism>
<feature type="transmembrane region" description="Helical" evidence="1">
    <location>
        <begin position="7"/>
        <end position="30"/>
    </location>
</feature>
<dbReference type="PROSITE" id="PS50097">
    <property type="entry name" value="BTB"/>
    <property type="match status" value="1"/>
</dbReference>
<protein>
    <submittedName>
        <fullName evidence="5">BTB domain-containing protein</fullName>
    </submittedName>
</protein>
<dbReference type="InterPro" id="IPR011333">
    <property type="entry name" value="SKP1/BTB/POZ_sf"/>
</dbReference>
<dbReference type="Proteomes" id="UP000282613">
    <property type="component" value="Unassembled WGS sequence"/>
</dbReference>
<keyword evidence="1" id="KW-0472">Membrane</keyword>
<dbReference type="EMBL" id="UYRS01018302">
    <property type="protein sequence ID" value="VDK31931.1"/>
    <property type="molecule type" value="Genomic_DNA"/>
</dbReference>
<proteinExistence type="predicted"/>